<dbReference type="EMBL" id="DS545319">
    <property type="protein sequence ID" value="EDQ50175.1"/>
    <property type="molecule type" value="Genomic_DNA"/>
</dbReference>
<name>A9U2E0_PHYPA</name>
<proteinExistence type="predicted"/>
<reference evidence="1" key="1">
    <citation type="journal article" date="2008" name="Science">
        <title>The Physcomitrella genome reveals evolutionary insights into the conquest of land by plants.</title>
        <authorList>
            <person name="Rensing S."/>
            <person name="Lang D."/>
            <person name="Zimmer A."/>
            <person name="Terry A."/>
            <person name="Salamov A."/>
            <person name="Shapiro H."/>
            <person name="Nishiyama T."/>
            <person name="Perroud P.-F."/>
            <person name="Lindquist E."/>
            <person name="Kamisugi Y."/>
            <person name="Tanahashi T."/>
            <person name="Sakakibara K."/>
            <person name="Fujita T."/>
            <person name="Oishi K."/>
            <person name="Shin-I T."/>
            <person name="Kuroki Y."/>
            <person name="Toyoda A."/>
            <person name="Suzuki Y."/>
            <person name="Hashimoto A."/>
            <person name="Yamaguchi K."/>
            <person name="Sugano A."/>
            <person name="Kohara Y."/>
            <person name="Fujiyama A."/>
            <person name="Anterola A."/>
            <person name="Aoki S."/>
            <person name="Ashton N."/>
            <person name="Barbazuk W.B."/>
            <person name="Barker E."/>
            <person name="Bennetzen J."/>
            <person name="Bezanilla M."/>
            <person name="Blankenship R."/>
            <person name="Cho S.H."/>
            <person name="Dutcher S."/>
            <person name="Estelle M."/>
            <person name="Fawcett J.A."/>
            <person name="Gundlach H."/>
            <person name="Hanada K."/>
            <person name="Heyl A."/>
            <person name="Hicks K.A."/>
            <person name="Hugh J."/>
            <person name="Lohr M."/>
            <person name="Mayer K."/>
            <person name="Melkozernov A."/>
            <person name="Murata T."/>
            <person name="Nelson D."/>
            <person name="Pils B."/>
            <person name="Prigge M."/>
            <person name="Reiss B."/>
            <person name="Renner T."/>
            <person name="Rombauts S."/>
            <person name="Rushton P."/>
            <person name="Sanderfoot A."/>
            <person name="Schween G."/>
            <person name="Shiu S.-H."/>
            <person name="Stueber K."/>
            <person name="Theodoulou F.L."/>
            <person name="Tu H."/>
            <person name="Van de Peer Y."/>
            <person name="Verrier P.J."/>
            <person name="Waters E."/>
            <person name="Wood A."/>
            <person name="Yang L."/>
            <person name="Cove D."/>
            <person name="Cuming A."/>
            <person name="Hasebe M."/>
            <person name="Lucas S."/>
            <person name="Mishler D.B."/>
            <person name="Reski R."/>
            <person name="Grigoriev I."/>
            <person name="Quatrano R.S."/>
            <person name="Boore J.L."/>
        </authorList>
    </citation>
    <scope>NUCLEOTIDE SEQUENCE [LARGE SCALE GENOMIC DNA]</scope>
</reference>
<organism>
    <name type="scientific">Physcomitrium patens</name>
    <name type="common">Spreading-leaved earth moss</name>
    <name type="synonym">Physcomitrella patens</name>
    <dbReference type="NCBI Taxonomy" id="3218"/>
    <lineage>
        <taxon>Eukaryota</taxon>
        <taxon>Viridiplantae</taxon>
        <taxon>Streptophyta</taxon>
        <taxon>Embryophyta</taxon>
        <taxon>Bryophyta</taxon>
        <taxon>Bryophytina</taxon>
        <taxon>Bryopsida</taxon>
        <taxon>Funariidae</taxon>
        <taxon>Funariales</taxon>
        <taxon>Funariaceae</taxon>
        <taxon>Physcomitrium</taxon>
    </lineage>
</organism>
<gene>
    <name evidence="1" type="ORF">PHYPADRAFT_154689</name>
</gene>
<protein>
    <submittedName>
        <fullName evidence="1">Predicted protein</fullName>
    </submittedName>
</protein>
<evidence type="ECO:0000313" key="1">
    <source>
        <dbReference type="EMBL" id="EDQ50175.1"/>
    </source>
</evidence>
<feature type="non-terminal residue" evidence="1">
    <location>
        <position position="1"/>
    </location>
</feature>
<dbReference type="AlphaFoldDB" id="A9U2E0"/>
<accession>A9U2E0</accession>
<sequence>RTKKQKKYIYIYIYIYINKQENKWIAISKIEVSKSISFYIQQHGFLLINMYIDFINFKFFLRNKKKMYKYFLKNNNNLQRSFEYEY</sequence>